<dbReference type="CDD" id="cd19482">
    <property type="entry name" value="RecA-like_Thep1"/>
    <property type="match status" value="1"/>
</dbReference>
<evidence type="ECO:0000256" key="2">
    <source>
        <dbReference type="ARBA" id="ARBA00022801"/>
    </source>
</evidence>
<protein>
    <submittedName>
        <fullName evidence="6">Uncharacterized protein LOC113492185</fullName>
    </submittedName>
</protein>
<keyword evidence="3" id="KW-0067">ATP-binding</keyword>
<sequence>MAKNKNKFFILTGEPGVGKTTLTKKLSSAMANNGIKTTGFYTQEIRNPTFREGFDVVTFDGTRARLARDFCLLNTPVKHRVGRYGVLVDEFESIALPALKKPVSSEAHLLVIDEIGKMEFFSEPFKNAIKTIFAPSSDYTVLATIPIKNGHKLLETIRNHSQARVFTVTKVNRNTIHNEILKEMNKVYNIIVCKSY</sequence>
<dbReference type="FunCoup" id="A0A7E5VAM8">
    <property type="interactions" value="771"/>
</dbReference>
<dbReference type="AlphaFoldDB" id="A0A7E5VAM8"/>
<evidence type="ECO:0000256" key="3">
    <source>
        <dbReference type="ARBA" id="ARBA00022840"/>
    </source>
</evidence>
<dbReference type="NCBIfam" id="NF010248">
    <property type="entry name" value="PRK13695.1"/>
    <property type="match status" value="1"/>
</dbReference>
<evidence type="ECO:0000313" key="6">
    <source>
        <dbReference type="RefSeq" id="XP_026725336.1"/>
    </source>
</evidence>
<dbReference type="GO" id="GO:0017111">
    <property type="term" value="F:ribonucleoside triphosphate phosphatase activity"/>
    <property type="evidence" value="ECO:0007669"/>
    <property type="project" value="InterPro"/>
</dbReference>
<dbReference type="SMART" id="SM00382">
    <property type="entry name" value="AAA"/>
    <property type="match status" value="1"/>
</dbReference>
<dbReference type="Proteomes" id="UP000322000">
    <property type="component" value="Chromosome 3"/>
</dbReference>
<name>A0A7E5VAM8_TRINI</name>
<organism evidence="5 6">
    <name type="scientific">Trichoplusia ni</name>
    <name type="common">Cabbage looper</name>
    <dbReference type="NCBI Taxonomy" id="7111"/>
    <lineage>
        <taxon>Eukaryota</taxon>
        <taxon>Metazoa</taxon>
        <taxon>Ecdysozoa</taxon>
        <taxon>Arthropoda</taxon>
        <taxon>Hexapoda</taxon>
        <taxon>Insecta</taxon>
        <taxon>Pterygota</taxon>
        <taxon>Neoptera</taxon>
        <taxon>Endopterygota</taxon>
        <taxon>Lepidoptera</taxon>
        <taxon>Glossata</taxon>
        <taxon>Ditrysia</taxon>
        <taxon>Noctuoidea</taxon>
        <taxon>Noctuidae</taxon>
        <taxon>Plusiinae</taxon>
        <taxon>Trichoplusia</taxon>
    </lineage>
</organism>
<keyword evidence="5" id="KW-1185">Reference proteome</keyword>
<reference evidence="6" key="1">
    <citation type="submission" date="2025-08" db="UniProtKB">
        <authorList>
            <consortium name="RefSeq"/>
        </authorList>
    </citation>
    <scope>IDENTIFICATION</scope>
</reference>
<evidence type="ECO:0000256" key="1">
    <source>
        <dbReference type="ARBA" id="ARBA00022741"/>
    </source>
</evidence>
<proteinExistence type="inferred from homology"/>
<dbReference type="GO" id="GO:0005524">
    <property type="term" value="F:ATP binding"/>
    <property type="evidence" value="ECO:0007669"/>
    <property type="project" value="UniProtKB-KW"/>
</dbReference>
<evidence type="ECO:0000259" key="4">
    <source>
        <dbReference type="SMART" id="SM00382"/>
    </source>
</evidence>
<gene>
    <name evidence="6" type="primary">LOC113492185</name>
</gene>
<dbReference type="RefSeq" id="XP_026725336.1">
    <property type="nucleotide sequence ID" value="XM_026869535.1"/>
</dbReference>
<evidence type="ECO:0000313" key="5">
    <source>
        <dbReference type="Proteomes" id="UP000322000"/>
    </source>
</evidence>
<keyword evidence="1" id="KW-0547">Nucleotide-binding</keyword>
<keyword evidence="2" id="KW-0378">Hydrolase</keyword>
<dbReference type="InterPro" id="IPR003593">
    <property type="entry name" value="AAA+_ATPase"/>
</dbReference>
<dbReference type="SUPFAM" id="SSF52540">
    <property type="entry name" value="P-loop containing nucleoside triphosphate hydrolases"/>
    <property type="match status" value="1"/>
</dbReference>
<dbReference type="HAMAP" id="MF_00796">
    <property type="entry name" value="NTPase_1"/>
    <property type="match status" value="1"/>
</dbReference>
<dbReference type="PANTHER" id="PTHR43146:SF1">
    <property type="entry name" value="CANCER-RELATED NUCLEOSIDE-TRIPHOSPHATASE"/>
    <property type="match status" value="1"/>
</dbReference>
<dbReference type="InParanoid" id="A0A7E5VAM8"/>
<dbReference type="InterPro" id="IPR027417">
    <property type="entry name" value="P-loop_NTPase"/>
</dbReference>
<dbReference type="InterPro" id="IPR004948">
    <property type="entry name" value="Nuc-triphosphatase_THEP1"/>
</dbReference>
<dbReference type="GeneID" id="113492185"/>
<accession>A0A7E5VAM8</accession>
<dbReference type="PANTHER" id="PTHR43146">
    <property type="entry name" value="CANCER-RELATED NUCLEOSIDE-TRIPHOSPHATASE"/>
    <property type="match status" value="1"/>
</dbReference>
<dbReference type="Pfam" id="PF03266">
    <property type="entry name" value="NTPase_1"/>
    <property type="match status" value="1"/>
</dbReference>
<dbReference type="Gene3D" id="3.40.50.300">
    <property type="entry name" value="P-loop containing nucleotide triphosphate hydrolases"/>
    <property type="match status" value="1"/>
</dbReference>
<dbReference type="KEGG" id="tnl:113492185"/>
<feature type="domain" description="AAA+ ATPase" evidence="4">
    <location>
        <begin position="5"/>
        <end position="175"/>
    </location>
</feature>
<dbReference type="OrthoDB" id="446244at2759"/>